<protein>
    <recommendedName>
        <fullName evidence="5">WW domain-containing protein</fullName>
    </recommendedName>
</protein>
<keyword evidence="4" id="KW-1185">Reference proteome</keyword>
<keyword evidence="2" id="KW-0812">Transmembrane</keyword>
<name>A0A165CTP8_EXIGL</name>
<dbReference type="InterPro" id="IPR036020">
    <property type="entry name" value="WW_dom_sf"/>
</dbReference>
<gene>
    <name evidence="3" type="ORF">EXIGLDRAFT_728858</name>
</gene>
<accession>A0A165CTP8</accession>
<keyword evidence="2" id="KW-0472">Membrane</keyword>
<dbReference type="AlphaFoldDB" id="A0A165CTP8"/>
<evidence type="ECO:0000313" key="4">
    <source>
        <dbReference type="Proteomes" id="UP000077266"/>
    </source>
</evidence>
<feature type="transmembrane region" description="Helical" evidence="2">
    <location>
        <begin position="398"/>
        <end position="423"/>
    </location>
</feature>
<feature type="transmembrane region" description="Helical" evidence="2">
    <location>
        <begin position="346"/>
        <end position="366"/>
    </location>
</feature>
<evidence type="ECO:0000256" key="1">
    <source>
        <dbReference type="SAM" id="MobiDB-lite"/>
    </source>
</evidence>
<feature type="region of interest" description="Disordered" evidence="1">
    <location>
        <begin position="604"/>
        <end position="664"/>
    </location>
</feature>
<feature type="transmembrane region" description="Helical" evidence="2">
    <location>
        <begin position="444"/>
        <end position="467"/>
    </location>
</feature>
<evidence type="ECO:0000256" key="2">
    <source>
        <dbReference type="SAM" id="Phobius"/>
    </source>
</evidence>
<dbReference type="EMBL" id="KV426288">
    <property type="protein sequence ID" value="KZV83100.1"/>
    <property type="molecule type" value="Genomic_DNA"/>
</dbReference>
<sequence length="734" mass="80697">MTSRGTHTPSLPVDLKIIQTLPTVPWEDESPGQTAHVDRGPQREFTADTFPLPHTQLPAGWQEEIHMNGYPYYRNTQKNATTNIDLRKYLKDPLDYFPGLGVSGEHWEMNVGPHGITWVDHERQAVSAPNASPAEFIEFMGKEGTTAELRRHSQYWAYVQWYPNHIELPAKVWHDVHQTLLWCYGDRVLFKKTNATFSLDDAKELLTILEKLQNPSPTQTWFLASVMRAIAVDRQGTHYGRSNAQEYRLRESEDALAFHEEMSLAMAILYYIGGVMFLGIPHSYFRRIQAVDRTRFNDGINTIRWRGFLTSLLQEWRDSNLLATVLISATVAFLAVPGIDDASRILGLLSVLLSIGSVLVGVFFVWHHQPQAETSGDMGLRYFTHAKHFTDSSVPLSLLLSTPVVLLIWSFVGFIAAILVFAFQGMQLTLSGAVMPFSKGMRPTIALFFVLALAVSIAAWAFLWGTWSCGQRSFSMNSFSTGILSATSSSESVDQEMHGVPDSPEGQSPEHILPLYASPPATGIAPGIISLPVSDSTIHPVTPIPIHPEPHESSGWSSHIVHVSPPIHSPQPMRNLLPTPLAPHAATAITAPWLTDSEMPTGVVARSIHGSSPPPPPGSRAQSPRGGRRRARSPGPYATTSRPNSPRFRAGNMRSVSPGGSGLHRQYMSDTGILLPAQPSQNVLALTLIGAGDSIMRPEPPRPPIPRRPASADGQLQRADGSPDALSRNSATIT</sequence>
<feature type="transmembrane region" description="Helical" evidence="2">
    <location>
        <begin position="268"/>
        <end position="285"/>
    </location>
</feature>
<keyword evidence="2" id="KW-1133">Transmembrane helix</keyword>
<dbReference type="InParanoid" id="A0A165CTP8"/>
<organism evidence="3 4">
    <name type="scientific">Exidia glandulosa HHB12029</name>
    <dbReference type="NCBI Taxonomy" id="1314781"/>
    <lineage>
        <taxon>Eukaryota</taxon>
        <taxon>Fungi</taxon>
        <taxon>Dikarya</taxon>
        <taxon>Basidiomycota</taxon>
        <taxon>Agaricomycotina</taxon>
        <taxon>Agaricomycetes</taxon>
        <taxon>Auriculariales</taxon>
        <taxon>Exidiaceae</taxon>
        <taxon>Exidia</taxon>
    </lineage>
</organism>
<proteinExistence type="predicted"/>
<dbReference type="SUPFAM" id="SSF51045">
    <property type="entry name" value="WW domain"/>
    <property type="match status" value="1"/>
</dbReference>
<dbReference type="Proteomes" id="UP000077266">
    <property type="component" value="Unassembled WGS sequence"/>
</dbReference>
<evidence type="ECO:0008006" key="5">
    <source>
        <dbReference type="Google" id="ProtNLM"/>
    </source>
</evidence>
<reference evidence="3 4" key="1">
    <citation type="journal article" date="2016" name="Mol. Biol. Evol.">
        <title>Comparative Genomics of Early-Diverging Mushroom-Forming Fungi Provides Insights into the Origins of Lignocellulose Decay Capabilities.</title>
        <authorList>
            <person name="Nagy L.G."/>
            <person name="Riley R."/>
            <person name="Tritt A."/>
            <person name="Adam C."/>
            <person name="Daum C."/>
            <person name="Floudas D."/>
            <person name="Sun H."/>
            <person name="Yadav J.S."/>
            <person name="Pangilinan J."/>
            <person name="Larsson K.H."/>
            <person name="Matsuura K."/>
            <person name="Barry K."/>
            <person name="Labutti K."/>
            <person name="Kuo R."/>
            <person name="Ohm R.A."/>
            <person name="Bhattacharya S.S."/>
            <person name="Shirouzu T."/>
            <person name="Yoshinaga Y."/>
            <person name="Martin F.M."/>
            <person name="Grigoriev I.V."/>
            <person name="Hibbett D.S."/>
        </authorList>
    </citation>
    <scope>NUCLEOTIDE SEQUENCE [LARGE SCALE GENOMIC DNA]</scope>
    <source>
        <strain evidence="3 4">HHB12029</strain>
    </source>
</reference>
<dbReference type="OrthoDB" id="3166422at2759"/>
<evidence type="ECO:0000313" key="3">
    <source>
        <dbReference type="EMBL" id="KZV83100.1"/>
    </source>
</evidence>
<feature type="region of interest" description="Disordered" evidence="1">
    <location>
        <begin position="693"/>
        <end position="734"/>
    </location>
</feature>